<dbReference type="GO" id="GO:0006310">
    <property type="term" value="P:DNA recombination"/>
    <property type="evidence" value="ECO:0007669"/>
    <property type="project" value="InterPro"/>
</dbReference>
<dbReference type="PROSITE" id="PS50160">
    <property type="entry name" value="DNA_LIGASE_A3"/>
    <property type="match status" value="1"/>
</dbReference>
<evidence type="ECO:0000313" key="2">
    <source>
        <dbReference type="EMBL" id="HGE98950.1"/>
    </source>
</evidence>
<organism evidence="2">
    <name type="scientific">candidate division WOR-3 bacterium</name>
    <dbReference type="NCBI Taxonomy" id="2052148"/>
    <lineage>
        <taxon>Bacteria</taxon>
        <taxon>Bacteria division WOR-3</taxon>
    </lineage>
</organism>
<protein>
    <recommendedName>
        <fullName evidence="1">ATP-dependent DNA ligase family profile domain-containing protein</fullName>
    </recommendedName>
</protein>
<feature type="domain" description="ATP-dependent DNA ligase family profile" evidence="1">
    <location>
        <begin position="99"/>
        <end position="204"/>
    </location>
</feature>
<name>A0A7C3UQE8_UNCW3</name>
<comment type="caution">
    <text evidence="2">The sequence shown here is derived from an EMBL/GenBank/DDBJ whole genome shotgun (WGS) entry which is preliminary data.</text>
</comment>
<sequence>MSRLYLKGPVWLLQPIPYFGERLKGKWIVEPKIDGWRLQVIKDNKGDVFLYGRRLEKNPNWTEKLSFLIPATAFLPNGTLLDCELYSSRGRRFIPSLFSKNRKAEPLIFVFDILFFNGEFIGTRKLSERKAILFQLKIQPPLYCLPYREFQNPTLSSPEMVERKISFLPGIDFEGIILKKSSSLYLIGKEGPLATENWRKIRWR</sequence>
<dbReference type="EMBL" id="DTMQ01000016">
    <property type="protein sequence ID" value="HGE98950.1"/>
    <property type="molecule type" value="Genomic_DNA"/>
</dbReference>
<dbReference type="SUPFAM" id="SSF56091">
    <property type="entry name" value="DNA ligase/mRNA capping enzyme, catalytic domain"/>
    <property type="match status" value="1"/>
</dbReference>
<dbReference type="GO" id="GO:0006281">
    <property type="term" value="P:DNA repair"/>
    <property type="evidence" value="ECO:0007669"/>
    <property type="project" value="InterPro"/>
</dbReference>
<dbReference type="InterPro" id="IPR012310">
    <property type="entry name" value="DNA_ligase_ATP-dep_cent"/>
</dbReference>
<gene>
    <name evidence="2" type="ORF">ENX07_02605</name>
</gene>
<dbReference type="GO" id="GO:0005524">
    <property type="term" value="F:ATP binding"/>
    <property type="evidence" value="ECO:0007669"/>
    <property type="project" value="InterPro"/>
</dbReference>
<dbReference type="AlphaFoldDB" id="A0A7C3UQE8"/>
<accession>A0A7C3UQE8</accession>
<reference evidence="2" key="1">
    <citation type="journal article" date="2020" name="mSystems">
        <title>Genome- and Community-Level Interaction Insights into Carbon Utilization and Element Cycling Functions of Hydrothermarchaeota in Hydrothermal Sediment.</title>
        <authorList>
            <person name="Zhou Z."/>
            <person name="Liu Y."/>
            <person name="Xu W."/>
            <person name="Pan J."/>
            <person name="Luo Z.H."/>
            <person name="Li M."/>
        </authorList>
    </citation>
    <scope>NUCLEOTIDE SEQUENCE [LARGE SCALE GENOMIC DNA]</scope>
    <source>
        <strain evidence="2">SpSt-906</strain>
    </source>
</reference>
<dbReference type="Pfam" id="PF01068">
    <property type="entry name" value="DNA_ligase_A_M"/>
    <property type="match status" value="1"/>
</dbReference>
<proteinExistence type="predicted"/>
<dbReference type="Gene3D" id="3.30.470.30">
    <property type="entry name" value="DNA ligase/mRNA capping enzyme"/>
    <property type="match status" value="1"/>
</dbReference>
<evidence type="ECO:0000259" key="1">
    <source>
        <dbReference type="PROSITE" id="PS50160"/>
    </source>
</evidence>
<dbReference type="GO" id="GO:0003910">
    <property type="term" value="F:DNA ligase (ATP) activity"/>
    <property type="evidence" value="ECO:0007669"/>
    <property type="project" value="InterPro"/>
</dbReference>